<dbReference type="SUPFAM" id="SSF53335">
    <property type="entry name" value="S-adenosyl-L-methionine-dependent methyltransferases"/>
    <property type="match status" value="1"/>
</dbReference>
<keyword evidence="1" id="KW-0489">Methyltransferase</keyword>
<reference evidence="4 5" key="1">
    <citation type="journal article" date="2018" name="Cell">
        <title>The Chara Genome: Secondary Complexity and Implications for Plant Terrestrialization.</title>
        <authorList>
            <person name="Nishiyama T."/>
            <person name="Sakayama H."/>
            <person name="Vries J.D."/>
            <person name="Buschmann H."/>
            <person name="Saint-Marcoux D."/>
            <person name="Ullrich K.K."/>
            <person name="Haas F.B."/>
            <person name="Vanderstraeten L."/>
            <person name="Becker D."/>
            <person name="Lang D."/>
            <person name="Vosolsobe S."/>
            <person name="Rombauts S."/>
            <person name="Wilhelmsson P.K.I."/>
            <person name="Janitza P."/>
            <person name="Kern R."/>
            <person name="Heyl A."/>
            <person name="Rumpler F."/>
            <person name="Villalobos L.I.A.C."/>
            <person name="Clay J.M."/>
            <person name="Skokan R."/>
            <person name="Toyoda A."/>
            <person name="Suzuki Y."/>
            <person name="Kagoshima H."/>
            <person name="Schijlen E."/>
            <person name="Tajeshwar N."/>
            <person name="Catarino B."/>
            <person name="Hetherington A.J."/>
            <person name="Saltykova A."/>
            <person name="Bonnot C."/>
            <person name="Breuninger H."/>
            <person name="Symeonidi A."/>
            <person name="Radhakrishnan G.V."/>
            <person name="Van Nieuwerburgh F."/>
            <person name="Deforce D."/>
            <person name="Chang C."/>
            <person name="Karol K.G."/>
            <person name="Hedrich R."/>
            <person name="Ulvskov P."/>
            <person name="Glockner G."/>
            <person name="Delwiche C.F."/>
            <person name="Petrasek J."/>
            <person name="Van de Peer Y."/>
            <person name="Friml J."/>
            <person name="Beilby M."/>
            <person name="Dolan L."/>
            <person name="Kohara Y."/>
            <person name="Sugano S."/>
            <person name="Fujiyama A."/>
            <person name="Delaux P.-M."/>
            <person name="Quint M."/>
            <person name="TheiBen G."/>
            <person name="Hagemann M."/>
            <person name="Harholt J."/>
            <person name="Dunand C."/>
            <person name="Zachgo S."/>
            <person name="Langdale J."/>
            <person name="Maumus F."/>
            <person name="Straeten D.V.D."/>
            <person name="Gould S.B."/>
            <person name="Rensing S.A."/>
        </authorList>
    </citation>
    <scope>NUCLEOTIDE SEQUENCE [LARGE SCALE GENOMIC DNA]</scope>
    <source>
        <strain evidence="4 5">S276</strain>
    </source>
</reference>
<dbReference type="EMBL" id="BFEA01000506">
    <property type="protein sequence ID" value="GBG85144.1"/>
    <property type="molecule type" value="Genomic_DNA"/>
</dbReference>
<evidence type="ECO:0000256" key="1">
    <source>
        <dbReference type="ARBA" id="ARBA00022603"/>
    </source>
</evidence>
<keyword evidence="5" id="KW-1185">Reference proteome</keyword>
<dbReference type="PANTHER" id="PTHR38847">
    <property type="match status" value="1"/>
</dbReference>
<gene>
    <name evidence="4" type="ORF">CBR_g39710</name>
</gene>
<dbReference type="Proteomes" id="UP000265515">
    <property type="component" value="Unassembled WGS sequence"/>
</dbReference>
<dbReference type="InterPro" id="IPR025649">
    <property type="entry name" value="DUF4360"/>
</dbReference>
<dbReference type="InterPro" id="IPR002941">
    <property type="entry name" value="DNA_methylase_N4/N6"/>
</dbReference>
<feature type="domain" description="DNA methylase N-4/N-6" evidence="3">
    <location>
        <begin position="241"/>
        <end position="350"/>
    </location>
</feature>
<accession>A0A388LS41</accession>
<evidence type="ECO:0000259" key="3">
    <source>
        <dbReference type="Pfam" id="PF01555"/>
    </source>
</evidence>
<dbReference type="GO" id="GO:0032259">
    <property type="term" value="P:methylation"/>
    <property type="evidence" value="ECO:0007669"/>
    <property type="project" value="UniProtKB-KW"/>
</dbReference>
<dbReference type="GO" id="GO:0008170">
    <property type="term" value="F:N-methyltransferase activity"/>
    <property type="evidence" value="ECO:0007669"/>
    <property type="project" value="InterPro"/>
</dbReference>
<dbReference type="InterPro" id="IPR029063">
    <property type="entry name" value="SAM-dependent_MTases_sf"/>
</dbReference>
<dbReference type="AlphaFoldDB" id="A0A388LS41"/>
<organism evidence="4 5">
    <name type="scientific">Chara braunii</name>
    <name type="common">Braun's stonewort</name>
    <dbReference type="NCBI Taxonomy" id="69332"/>
    <lineage>
        <taxon>Eukaryota</taxon>
        <taxon>Viridiplantae</taxon>
        <taxon>Streptophyta</taxon>
        <taxon>Charophyceae</taxon>
        <taxon>Charales</taxon>
        <taxon>Characeae</taxon>
        <taxon>Chara</taxon>
    </lineage>
</organism>
<sequence length="656" mass="71970">MMAALDDAVVIPVLTEVKSEILSLDEMAEKFKILKTHQRTAAAFMKEVGVESWEKVKEEFPVHTQEAMLSQYYGLFDKNIKGTPRPMQLYAAKALNYRDKISQHEQHAAGTQDPEGLLADWVSFEGEGYKGSVKVMHCDMLQLSDKLEDRLSFTLCIFDFPCGYDADGSAHDAERFTKLQIEASVENFKKIICSPFWVLAGFCSTDMLSDVTSVFSAARNAGVEVGVWVAPNVASPGGLKFTNCWQHCVFGFHNDSGTREPLQFQFNNADSRLNCWSHNAVTKKYVFAADNEILCPYQKPVTLYEWLITKFSNPNDSYIVDAFSGSGIGVVAGLLCKRNVLAVEVDLRCVRRIRVRLAGRDFQESAKQEKESTGRTAGGPRSGVGSLFFHGMSAEERELNLKGRLQANSSASGELGRAVSAAIVVTAHLSLGARRQEHGEAKGVDDEDQAHGFRVRVYDGGDVVVLLLGLLQLAVPGLAQTPPSGTVRLESYRYSGSGCPPGRANGLLSPDGTGLTVFFAEYAAFTPGSPDDQVKKCLLAVELIYPAGFAFTLESVTVKGIAHFEEGVKGSLEVGYYISGIPGEVRTLRRLAPPVDDIFKFDDDFLTFVYAPCGSALTTLNVYSEVRVVPPPPPSNNNNGSIFIDTHDFHLRWKKC</sequence>
<dbReference type="GO" id="GO:0003677">
    <property type="term" value="F:DNA binding"/>
    <property type="evidence" value="ECO:0007669"/>
    <property type="project" value="InterPro"/>
</dbReference>
<proteinExistence type="predicted"/>
<dbReference type="Gramene" id="GBG85144">
    <property type="protein sequence ID" value="GBG85144"/>
    <property type="gene ID" value="CBR_g39710"/>
</dbReference>
<protein>
    <recommendedName>
        <fullName evidence="3">DNA methylase N-4/N-6 domain-containing protein</fullName>
    </recommendedName>
</protein>
<dbReference type="PANTHER" id="PTHR38847:SF1">
    <property type="entry name" value="PSEUDOURIDINE SYNTHASE RSUA_RLUA-LIKE DOMAIN-CONTAINING PROTEIN"/>
    <property type="match status" value="1"/>
</dbReference>
<dbReference type="Gene3D" id="3.40.50.150">
    <property type="entry name" value="Vaccinia Virus protein VP39"/>
    <property type="match status" value="1"/>
</dbReference>
<comment type="caution">
    <text evidence="4">The sequence shown here is derived from an EMBL/GenBank/DDBJ whole genome shotgun (WGS) entry which is preliminary data.</text>
</comment>
<evidence type="ECO:0000313" key="5">
    <source>
        <dbReference type="Proteomes" id="UP000265515"/>
    </source>
</evidence>
<dbReference type="Pfam" id="PF14273">
    <property type="entry name" value="DUF4360"/>
    <property type="match status" value="1"/>
</dbReference>
<evidence type="ECO:0000313" key="4">
    <source>
        <dbReference type="EMBL" id="GBG85144.1"/>
    </source>
</evidence>
<keyword evidence="2" id="KW-0808">Transferase</keyword>
<dbReference type="Pfam" id="PF01555">
    <property type="entry name" value="N6_N4_Mtase"/>
    <property type="match status" value="1"/>
</dbReference>
<evidence type="ECO:0000256" key="2">
    <source>
        <dbReference type="ARBA" id="ARBA00022679"/>
    </source>
</evidence>
<dbReference type="OrthoDB" id="152248at2759"/>
<name>A0A388LS41_CHABU</name>